<sequence>MRTLISTAFVSLDGVVEAPGGEPGYRNSGWTFKDVEFLPEAYEIKGREQEEAGALMMGRASYEAFSPVWPAMEEFAQYKVMPKYVVSTTLKEDDLVSDWGDTTILRSLDEVAALKETEGGPIIVHGSAALNHSLSDAGLIDRYHLLVFPLLLGAGKRLFSATDKDAQKLKLVEYEAYANGIQKNVFDVVR</sequence>
<dbReference type="SUPFAM" id="SSF53597">
    <property type="entry name" value="Dihydrofolate reductase-like"/>
    <property type="match status" value="1"/>
</dbReference>
<dbReference type="PANTHER" id="PTHR38011:SF11">
    <property type="entry name" value="2,5-DIAMINO-6-RIBOSYLAMINO-4(3H)-PYRIMIDINONE 5'-PHOSPHATE REDUCTASE"/>
    <property type="match status" value="1"/>
</dbReference>
<dbReference type="InterPro" id="IPR024072">
    <property type="entry name" value="DHFR-like_dom_sf"/>
</dbReference>
<keyword evidence="3" id="KW-1185">Reference proteome</keyword>
<organism evidence="2 3">
    <name type="scientific">Streptomyces arboris</name>
    <dbReference type="NCBI Taxonomy" id="2600619"/>
    <lineage>
        <taxon>Bacteria</taxon>
        <taxon>Bacillati</taxon>
        <taxon>Actinomycetota</taxon>
        <taxon>Actinomycetes</taxon>
        <taxon>Kitasatosporales</taxon>
        <taxon>Streptomycetaceae</taxon>
        <taxon>Streptomyces</taxon>
    </lineage>
</organism>
<evidence type="ECO:0000259" key="1">
    <source>
        <dbReference type="Pfam" id="PF01872"/>
    </source>
</evidence>
<gene>
    <name evidence="2" type="ORF">F5983_25725</name>
</gene>
<dbReference type="GO" id="GO:0008703">
    <property type="term" value="F:5-amino-6-(5-phosphoribosylamino)uracil reductase activity"/>
    <property type="evidence" value="ECO:0007669"/>
    <property type="project" value="InterPro"/>
</dbReference>
<dbReference type="PANTHER" id="PTHR38011">
    <property type="entry name" value="DIHYDROFOLATE REDUCTASE FAMILY PROTEIN (AFU_ORTHOLOGUE AFUA_8G06820)"/>
    <property type="match status" value="1"/>
</dbReference>
<protein>
    <submittedName>
        <fullName evidence="2">Dihydrofolate reductase family protein</fullName>
    </submittedName>
</protein>
<dbReference type="RefSeq" id="WP_151512413.1">
    <property type="nucleotide sequence ID" value="NZ_VYUA01000027.1"/>
</dbReference>
<accession>A0A5N5EG01</accession>
<reference evidence="2 3" key="1">
    <citation type="submission" date="2019-09" db="EMBL/GenBank/DDBJ databases">
        <authorList>
            <person name="Liu P."/>
        </authorList>
    </citation>
    <scope>NUCLEOTIDE SEQUENCE [LARGE SCALE GENOMIC DNA]</scope>
    <source>
        <strain evidence="2 3">TRM68085</strain>
    </source>
</reference>
<dbReference type="Proteomes" id="UP000326907">
    <property type="component" value="Unassembled WGS sequence"/>
</dbReference>
<dbReference type="Gene3D" id="3.40.430.10">
    <property type="entry name" value="Dihydrofolate Reductase, subunit A"/>
    <property type="match status" value="1"/>
</dbReference>
<dbReference type="GO" id="GO:0009231">
    <property type="term" value="P:riboflavin biosynthetic process"/>
    <property type="evidence" value="ECO:0007669"/>
    <property type="project" value="InterPro"/>
</dbReference>
<evidence type="ECO:0000313" key="3">
    <source>
        <dbReference type="Proteomes" id="UP000326907"/>
    </source>
</evidence>
<dbReference type="AlphaFoldDB" id="A0A5N5EG01"/>
<name>A0A5N5EG01_9ACTN</name>
<dbReference type="Pfam" id="PF01872">
    <property type="entry name" value="RibD_C"/>
    <property type="match status" value="1"/>
</dbReference>
<evidence type="ECO:0000313" key="2">
    <source>
        <dbReference type="EMBL" id="KAB2589749.1"/>
    </source>
</evidence>
<dbReference type="InterPro" id="IPR050765">
    <property type="entry name" value="Riboflavin_Biosynth_HTPR"/>
</dbReference>
<comment type="caution">
    <text evidence="2">The sequence shown here is derived from an EMBL/GenBank/DDBJ whole genome shotgun (WGS) entry which is preliminary data.</text>
</comment>
<dbReference type="InterPro" id="IPR002734">
    <property type="entry name" value="RibDG_C"/>
</dbReference>
<feature type="domain" description="Bacterial bifunctional deaminase-reductase C-terminal" evidence="1">
    <location>
        <begin position="2"/>
        <end position="182"/>
    </location>
</feature>
<dbReference type="EMBL" id="VYUA01000027">
    <property type="protein sequence ID" value="KAB2589749.1"/>
    <property type="molecule type" value="Genomic_DNA"/>
</dbReference>
<proteinExistence type="predicted"/>